<comment type="subcellular location">
    <subcellularLocation>
        <location evidence="1">Secreted</location>
    </subcellularLocation>
</comment>
<feature type="disulfide bond" evidence="6">
    <location>
        <begin position="98"/>
        <end position="110"/>
    </location>
</feature>
<dbReference type="InterPro" id="IPR002172">
    <property type="entry name" value="LDrepeatLR_classA_rpt"/>
</dbReference>
<dbReference type="PROSITE" id="PS50227">
    <property type="entry name" value="G_PROTEIN_RECEP_F2_3"/>
    <property type="match status" value="1"/>
</dbReference>
<feature type="disulfide bond" evidence="6">
    <location>
        <begin position="139"/>
        <end position="151"/>
    </location>
</feature>
<dbReference type="PANTHER" id="PTHR24252:SF7">
    <property type="entry name" value="HYALIN"/>
    <property type="match status" value="1"/>
</dbReference>
<comment type="caution">
    <text evidence="7">Lacks conserved residue(s) required for the propagation of feature annotation.</text>
</comment>
<evidence type="ECO:0000259" key="12">
    <source>
        <dbReference type="PROSITE" id="PS50287"/>
    </source>
</evidence>
<dbReference type="Gene3D" id="4.10.400.10">
    <property type="entry name" value="Low-density Lipoprotein Receptor"/>
    <property type="match status" value="4"/>
</dbReference>
<dbReference type="InterPro" id="IPR009003">
    <property type="entry name" value="Peptidase_S1_PA"/>
</dbReference>
<dbReference type="Gene3D" id="2.40.10.10">
    <property type="entry name" value="Trypsin-like serine proteases"/>
    <property type="match status" value="1"/>
</dbReference>
<evidence type="ECO:0000256" key="3">
    <source>
        <dbReference type="ARBA" id="ARBA00022729"/>
    </source>
</evidence>
<keyword evidence="3 9" id="KW-0732">Signal</keyword>
<dbReference type="GO" id="GO:0006508">
    <property type="term" value="P:proteolysis"/>
    <property type="evidence" value="ECO:0007669"/>
    <property type="project" value="InterPro"/>
</dbReference>
<evidence type="ECO:0000259" key="13">
    <source>
        <dbReference type="PROSITE" id="PS50923"/>
    </source>
</evidence>
<dbReference type="GO" id="GO:0004930">
    <property type="term" value="F:G protein-coupled receptor activity"/>
    <property type="evidence" value="ECO:0007669"/>
    <property type="project" value="InterPro"/>
</dbReference>
<dbReference type="InterPro" id="IPR043504">
    <property type="entry name" value="Peptidase_S1_PA_chymotrypsin"/>
</dbReference>
<dbReference type="SMART" id="SM00020">
    <property type="entry name" value="Tryp_SPc"/>
    <property type="match status" value="1"/>
</dbReference>
<gene>
    <name evidence="14" type="ORF">QE152_g32618</name>
</gene>
<evidence type="ECO:0000256" key="9">
    <source>
        <dbReference type="SAM" id="SignalP"/>
    </source>
</evidence>
<feature type="disulfide bond" evidence="6">
    <location>
        <begin position="58"/>
        <end position="70"/>
    </location>
</feature>
<feature type="domain" description="SRCR" evidence="12">
    <location>
        <begin position="63"/>
        <end position="186"/>
    </location>
</feature>
<keyword evidence="8" id="KW-0768">Sushi</keyword>
<dbReference type="PANTHER" id="PTHR24252">
    <property type="entry name" value="ACROSIN-RELATED"/>
    <property type="match status" value="1"/>
</dbReference>
<evidence type="ECO:0000259" key="10">
    <source>
        <dbReference type="PROSITE" id="PS50227"/>
    </source>
</evidence>
<dbReference type="PRINTS" id="PR00261">
    <property type="entry name" value="LDLRECEPTOR"/>
</dbReference>
<reference evidence="14 15" key="1">
    <citation type="journal article" date="2024" name="BMC Genomics">
        <title>De novo assembly and annotation of Popillia japonica's genome with initial clues to its potential as an invasive pest.</title>
        <authorList>
            <person name="Cucini C."/>
            <person name="Boschi S."/>
            <person name="Funari R."/>
            <person name="Cardaioli E."/>
            <person name="Iannotti N."/>
            <person name="Marturano G."/>
            <person name="Paoli F."/>
            <person name="Bruttini M."/>
            <person name="Carapelli A."/>
            <person name="Frati F."/>
            <person name="Nardi F."/>
        </authorList>
    </citation>
    <scope>NUCLEOTIDE SEQUENCE [LARGE SCALE GENOMIC DNA]</scope>
    <source>
        <strain evidence="14">DMR45628</strain>
    </source>
</reference>
<dbReference type="InterPro" id="IPR000436">
    <property type="entry name" value="Sushi_SCR_CCP_dom"/>
</dbReference>
<comment type="caution">
    <text evidence="14">The sequence shown here is derived from an EMBL/GenBank/DDBJ whole genome shotgun (WGS) entry which is preliminary data.</text>
</comment>
<name>A0AAW1IYX6_POPJA</name>
<evidence type="ECO:0000256" key="8">
    <source>
        <dbReference type="PROSITE-ProRule" id="PRU00302"/>
    </source>
</evidence>
<evidence type="ECO:0000256" key="7">
    <source>
        <dbReference type="PROSITE-ProRule" id="PRU00196"/>
    </source>
</evidence>
<dbReference type="PROSITE" id="PS50240">
    <property type="entry name" value="TRYPSIN_DOM"/>
    <property type="match status" value="1"/>
</dbReference>
<evidence type="ECO:0000256" key="4">
    <source>
        <dbReference type="ARBA" id="ARBA00023157"/>
    </source>
</evidence>
<keyword evidence="14" id="KW-0449">Lipoprotein</keyword>
<dbReference type="GO" id="GO:0004252">
    <property type="term" value="F:serine-type endopeptidase activity"/>
    <property type="evidence" value="ECO:0007669"/>
    <property type="project" value="InterPro"/>
</dbReference>
<dbReference type="InterPro" id="IPR035976">
    <property type="entry name" value="Sushi/SCR/CCP_sf"/>
</dbReference>
<organism evidence="14 15">
    <name type="scientific">Popillia japonica</name>
    <name type="common">Japanese beetle</name>
    <dbReference type="NCBI Taxonomy" id="7064"/>
    <lineage>
        <taxon>Eukaryota</taxon>
        <taxon>Metazoa</taxon>
        <taxon>Ecdysozoa</taxon>
        <taxon>Arthropoda</taxon>
        <taxon>Hexapoda</taxon>
        <taxon>Insecta</taxon>
        <taxon>Pterygota</taxon>
        <taxon>Neoptera</taxon>
        <taxon>Endopterygota</taxon>
        <taxon>Coleoptera</taxon>
        <taxon>Polyphaga</taxon>
        <taxon>Scarabaeiformia</taxon>
        <taxon>Scarabaeidae</taxon>
        <taxon>Rutelinae</taxon>
        <taxon>Popillia</taxon>
    </lineage>
</organism>
<keyword evidence="5" id="KW-0325">Glycoprotein</keyword>
<dbReference type="InterPro" id="IPR023415">
    <property type="entry name" value="LDLR_class-A_CS"/>
</dbReference>
<dbReference type="SUPFAM" id="SSF57424">
    <property type="entry name" value="LDL receptor-like module"/>
    <property type="match status" value="4"/>
</dbReference>
<feature type="chain" id="PRO_5043699305" evidence="9">
    <location>
        <begin position="21"/>
        <end position="539"/>
    </location>
</feature>
<evidence type="ECO:0000256" key="1">
    <source>
        <dbReference type="ARBA" id="ARBA00004613"/>
    </source>
</evidence>
<evidence type="ECO:0000256" key="2">
    <source>
        <dbReference type="ARBA" id="ARBA00022525"/>
    </source>
</evidence>
<dbReference type="CDD" id="cd00190">
    <property type="entry name" value="Tryp_SPc"/>
    <property type="match status" value="1"/>
</dbReference>
<dbReference type="AlphaFoldDB" id="A0AAW1IYX6"/>
<dbReference type="InterPro" id="IPR001254">
    <property type="entry name" value="Trypsin_dom"/>
</dbReference>
<dbReference type="InterPro" id="IPR018114">
    <property type="entry name" value="TRYPSIN_HIS"/>
</dbReference>
<dbReference type="PROSITE" id="PS01209">
    <property type="entry name" value="LDLRA_1"/>
    <property type="match status" value="2"/>
</dbReference>
<evidence type="ECO:0000256" key="5">
    <source>
        <dbReference type="ARBA" id="ARBA00023180"/>
    </source>
</evidence>
<keyword evidence="14" id="KW-0675">Receptor</keyword>
<dbReference type="PROSITE" id="PS50287">
    <property type="entry name" value="SRCR_2"/>
    <property type="match status" value="1"/>
</dbReference>
<keyword evidence="2" id="KW-0964">Secreted</keyword>
<dbReference type="SUPFAM" id="SSF50494">
    <property type="entry name" value="Trypsin-like serine proteases"/>
    <property type="match status" value="1"/>
</dbReference>
<accession>A0AAW1IYX6</accession>
<dbReference type="EMBL" id="JASPKY010000484">
    <property type="protein sequence ID" value="KAK9695342.1"/>
    <property type="molecule type" value="Genomic_DNA"/>
</dbReference>
<dbReference type="FunFam" id="2.40.10.10:FF:000054">
    <property type="entry name" value="Complement C1r subcomponent"/>
    <property type="match status" value="1"/>
</dbReference>
<feature type="disulfide bond" evidence="6">
    <location>
        <begin position="65"/>
        <end position="83"/>
    </location>
</feature>
<sequence>MVKILILFLAVTCSIFSARAQLICGDGTVIHEDNLCNGKIDCVDGFDEGEDVCSNLICPLGAFRCYNGGCINKEGRCNKTKECPDGSDENYCNFKNICKEGFQCLADNKCINESRICNGVKDCVDGSDESKTLCRSYPCPNYTFRCKYGECIHQNLVCDGTKDCIDGSDEEDSFCEKSSSKIVSCKDEEDSFCEKSSSKIVSCKGIYSNRLETVCESDKSGHVPCNKSVPIGTIAKMSCKQYYLPTNNQNNNLEIRCQTNGEWSGNVLKCEADCGRIDHGVQPLIINGKNSAIWPWHAVMYLHEEGDWVASCGGTLISENVVLTAAHCVWKKSTRHMKFAFAKYHTDFNKTEDFTQIRDVKITFTRPEYLDYRSNYGSDISVVILSAPVQFSEYIRPACLDWNLSNILEHLSGNQLGSISGMGLTGNDKPSATLQSLQIPVVSSQYCIKKQKRDFKKYVTFTVFCAGWANGTSVCNGDSGGGLLFRDLKDNDRWILQGIVSISPRRSDSNFCDANRYSIFTKVGMYLDWLQDVVADIRS</sequence>
<dbReference type="PROSITE" id="PS50923">
    <property type="entry name" value="SUSHI"/>
    <property type="match status" value="1"/>
</dbReference>
<feature type="signal peptide" evidence="9">
    <location>
        <begin position="1"/>
        <end position="20"/>
    </location>
</feature>
<evidence type="ECO:0000256" key="6">
    <source>
        <dbReference type="PROSITE-ProRule" id="PRU00124"/>
    </source>
</evidence>
<dbReference type="FunFam" id="2.40.10.10:FF:000068">
    <property type="entry name" value="transmembrane protease serine 2"/>
    <property type="match status" value="1"/>
</dbReference>
<dbReference type="InterPro" id="IPR036055">
    <property type="entry name" value="LDL_receptor-like_sf"/>
</dbReference>
<keyword evidence="4 6" id="KW-1015">Disulfide bond</keyword>
<dbReference type="InterPro" id="IPR001190">
    <property type="entry name" value="SRCR"/>
</dbReference>
<dbReference type="GO" id="GO:0016020">
    <property type="term" value="C:membrane"/>
    <property type="evidence" value="ECO:0007669"/>
    <property type="project" value="InterPro"/>
</dbReference>
<protein>
    <submittedName>
        <fullName evidence="14">Low-density lipoprotein receptor domain class A</fullName>
    </submittedName>
</protein>
<dbReference type="CDD" id="cd00112">
    <property type="entry name" value="LDLa"/>
    <property type="match status" value="3"/>
</dbReference>
<evidence type="ECO:0000259" key="11">
    <source>
        <dbReference type="PROSITE" id="PS50240"/>
    </source>
</evidence>
<evidence type="ECO:0000313" key="15">
    <source>
        <dbReference type="Proteomes" id="UP001458880"/>
    </source>
</evidence>
<dbReference type="Proteomes" id="UP001458880">
    <property type="component" value="Unassembled WGS sequence"/>
</dbReference>
<dbReference type="SUPFAM" id="SSF57535">
    <property type="entry name" value="Complement control module/SCR domain"/>
    <property type="match status" value="1"/>
</dbReference>
<dbReference type="Pfam" id="PF00089">
    <property type="entry name" value="Trypsin"/>
    <property type="match status" value="1"/>
</dbReference>
<feature type="disulfide bond" evidence="6">
    <location>
        <begin position="24"/>
        <end position="42"/>
    </location>
</feature>
<feature type="domain" description="Sushi" evidence="13">
    <location>
        <begin position="213"/>
        <end position="272"/>
    </location>
</feature>
<evidence type="ECO:0000313" key="14">
    <source>
        <dbReference type="EMBL" id="KAK9695342.1"/>
    </source>
</evidence>
<dbReference type="CDD" id="cd00033">
    <property type="entry name" value="CCP"/>
    <property type="match status" value="1"/>
</dbReference>
<dbReference type="Gene3D" id="2.10.70.10">
    <property type="entry name" value="Complement Module, domain 1"/>
    <property type="match status" value="1"/>
</dbReference>
<feature type="disulfide bond" evidence="6">
    <location>
        <begin position="146"/>
        <end position="164"/>
    </location>
</feature>
<feature type="domain" description="Peptidase S1" evidence="11">
    <location>
        <begin position="285"/>
        <end position="535"/>
    </location>
</feature>
<dbReference type="PROSITE" id="PS00134">
    <property type="entry name" value="TRYPSIN_HIS"/>
    <property type="match status" value="1"/>
</dbReference>
<keyword evidence="15" id="KW-1185">Reference proteome</keyword>
<proteinExistence type="predicted"/>
<dbReference type="SMART" id="SM00192">
    <property type="entry name" value="LDLa"/>
    <property type="match status" value="4"/>
</dbReference>
<dbReference type="GO" id="GO:0005576">
    <property type="term" value="C:extracellular region"/>
    <property type="evidence" value="ECO:0007669"/>
    <property type="project" value="UniProtKB-SubCell"/>
</dbReference>
<dbReference type="PROSITE" id="PS50068">
    <property type="entry name" value="LDLRA_2"/>
    <property type="match status" value="4"/>
</dbReference>
<dbReference type="InterPro" id="IPR001879">
    <property type="entry name" value="GPCR_2_extracellular_dom"/>
</dbReference>
<dbReference type="Pfam" id="PF00057">
    <property type="entry name" value="Ldl_recept_a"/>
    <property type="match status" value="3"/>
</dbReference>
<feature type="domain" description="G-protein coupled receptors family 2 profile 1" evidence="10">
    <location>
        <begin position="192"/>
        <end position="278"/>
    </location>
</feature>
<feature type="disulfide bond" evidence="6">
    <location>
        <begin position="77"/>
        <end position="92"/>
    </location>
</feature>